<accession>A0ABY0H8N2</accession>
<dbReference type="Proteomes" id="UP000294003">
    <property type="component" value="Unassembled WGS sequence"/>
</dbReference>
<protein>
    <submittedName>
        <fullName evidence="1">Uncharacterized protein</fullName>
    </submittedName>
</protein>
<name>A0ABY0H8N2_9PEZI</name>
<proteinExistence type="predicted"/>
<organism evidence="1 2">
    <name type="scientific">Monosporascus cannonballus</name>
    <dbReference type="NCBI Taxonomy" id="155416"/>
    <lineage>
        <taxon>Eukaryota</taxon>
        <taxon>Fungi</taxon>
        <taxon>Dikarya</taxon>
        <taxon>Ascomycota</taxon>
        <taxon>Pezizomycotina</taxon>
        <taxon>Sordariomycetes</taxon>
        <taxon>Xylariomycetidae</taxon>
        <taxon>Xylariales</taxon>
        <taxon>Xylariales incertae sedis</taxon>
        <taxon>Monosporascus</taxon>
    </lineage>
</organism>
<gene>
    <name evidence="1" type="ORF">DL762_004093</name>
</gene>
<comment type="caution">
    <text evidence="1">The sequence shown here is derived from an EMBL/GenBank/DDBJ whole genome shotgun (WGS) entry which is preliminary data.</text>
</comment>
<reference evidence="1 2" key="1">
    <citation type="submission" date="2018-06" db="EMBL/GenBank/DDBJ databases">
        <title>Complete Genomes of Monosporascus.</title>
        <authorList>
            <person name="Robinson A.J."/>
            <person name="Natvig D.O."/>
        </authorList>
    </citation>
    <scope>NUCLEOTIDE SEQUENCE [LARGE SCALE GENOMIC DNA]</scope>
    <source>
        <strain evidence="1 2">CBS 609.92</strain>
    </source>
</reference>
<keyword evidence="2" id="KW-1185">Reference proteome</keyword>
<evidence type="ECO:0000313" key="2">
    <source>
        <dbReference type="Proteomes" id="UP000294003"/>
    </source>
</evidence>
<sequence>MAILSTASSEEPIYIGCPKDEYALLEHGKKPRRRTDASSASIIESLSSETSSFSKLTTSQDATYDKAVHNGEEYRMLLDFVRRLWEMEAYIFWMAYAQKQVQVWRFPRIGLGTRIARRVFGKILEATGCDFRYPIQGDPAAKMKNGVSIRAFERLYAERERAVSLKRKIDAYFRPRLNLAGRKTTRDNFPIDFEELLFHWDPWYPSQPAPYSRVDNGFDANGVREQFTDYYTSEGYWVFGMTEARGRPYMTFDRSWQGIELLRSETSGFDLFEPLTKIGAEKHIFDD</sequence>
<evidence type="ECO:0000313" key="1">
    <source>
        <dbReference type="EMBL" id="RYO87700.1"/>
    </source>
</evidence>
<dbReference type="EMBL" id="QJNS01000097">
    <property type="protein sequence ID" value="RYO87700.1"/>
    <property type="molecule type" value="Genomic_DNA"/>
</dbReference>